<dbReference type="InterPro" id="IPR017896">
    <property type="entry name" value="4Fe4S_Fe-S-bd"/>
</dbReference>
<evidence type="ECO:0000313" key="6">
    <source>
        <dbReference type="EMBL" id="HGI31480.1"/>
    </source>
</evidence>
<dbReference type="InterPro" id="IPR017900">
    <property type="entry name" value="4Fe4S_Fe_S_CS"/>
</dbReference>
<dbReference type="SMART" id="SM00930">
    <property type="entry name" value="NIL"/>
    <property type="match status" value="1"/>
</dbReference>
<dbReference type="InterPro" id="IPR045865">
    <property type="entry name" value="ACT-like_dom_sf"/>
</dbReference>
<dbReference type="Pfam" id="PF12838">
    <property type="entry name" value="Fer4_7"/>
    <property type="match status" value="1"/>
</dbReference>
<evidence type="ECO:0000256" key="1">
    <source>
        <dbReference type="ARBA" id="ARBA00022485"/>
    </source>
</evidence>
<protein>
    <submittedName>
        <fullName evidence="6">4Fe-4S dicluster domain-containing protein</fullName>
    </submittedName>
</protein>
<dbReference type="InterPro" id="IPR018449">
    <property type="entry name" value="NIL_domain"/>
</dbReference>
<dbReference type="EMBL" id="DTFV01000130">
    <property type="protein sequence ID" value="HGI31480.1"/>
    <property type="molecule type" value="Genomic_DNA"/>
</dbReference>
<dbReference type="Gene3D" id="3.30.70.260">
    <property type="match status" value="1"/>
</dbReference>
<feature type="domain" description="4Fe-4S ferredoxin-type" evidence="5">
    <location>
        <begin position="110"/>
        <end position="138"/>
    </location>
</feature>
<dbReference type="SUPFAM" id="SSF55021">
    <property type="entry name" value="ACT-like"/>
    <property type="match status" value="1"/>
</dbReference>
<dbReference type="GO" id="GO:0046872">
    <property type="term" value="F:metal ion binding"/>
    <property type="evidence" value="ECO:0007669"/>
    <property type="project" value="UniProtKB-KW"/>
</dbReference>
<reference evidence="6" key="1">
    <citation type="journal article" date="2020" name="mSystems">
        <title>Genome- and Community-Level Interaction Insights into Carbon Utilization and Element Cycling Functions of Hydrothermarchaeota in Hydrothermal Sediment.</title>
        <authorList>
            <person name="Zhou Z."/>
            <person name="Liu Y."/>
            <person name="Xu W."/>
            <person name="Pan J."/>
            <person name="Luo Z.H."/>
            <person name="Li M."/>
        </authorList>
    </citation>
    <scope>NUCLEOTIDE SEQUENCE [LARGE SCALE GENOMIC DNA]</scope>
    <source>
        <strain evidence="6">SpSt-747</strain>
    </source>
</reference>
<organism evidence="6">
    <name type="scientific">Candidatus Caldatribacterium californiense</name>
    <dbReference type="NCBI Taxonomy" id="1454726"/>
    <lineage>
        <taxon>Bacteria</taxon>
        <taxon>Pseudomonadati</taxon>
        <taxon>Atribacterota</taxon>
        <taxon>Atribacteria</taxon>
        <taxon>Atribacterales</taxon>
        <taxon>Candidatus Caldatribacteriaceae</taxon>
        <taxon>Candidatus Caldatribacterium</taxon>
    </lineage>
</organism>
<dbReference type="SUPFAM" id="SSF54862">
    <property type="entry name" value="4Fe-4S ferredoxins"/>
    <property type="match status" value="1"/>
</dbReference>
<dbReference type="AlphaFoldDB" id="A0A7V3YI20"/>
<keyword evidence="1" id="KW-0004">4Fe-4S</keyword>
<feature type="domain" description="4Fe-4S ferredoxin-type" evidence="5">
    <location>
        <begin position="79"/>
        <end position="108"/>
    </location>
</feature>
<dbReference type="Pfam" id="PF09383">
    <property type="entry name" value="NIL"/>
    <property type="match status" value="1"/>
</dbReference>
<keyword evidence="3" id="KW-0408">Iron</keyword>
<dbReference type="PANTHER" id="PTHR43687">
    <property type="entry name" value="ADENYLYLSULFATE REDUCTASE, BETA SUBUNIT"/>
    <property type="match status" value="1"/>
</dbReference>
<gene>
    <name evidence="6" type="ORF">ENV30_09300</name>
</gene>
<dbReference type="PROSITE" id="PS51379">
    <property type="entry name" value="4FE4S_FER_2"/>
    <property type="match status" value="2"/>
</dbReference>
<evidence type="ECO:0000259" key="5">
    <source>
        <dbReference type="PROSITE" id="PS51379"/>
    </source>
</evidence>
<keyword evidence="2" id="KW-0479">Metal-binding</keyword>
<evidence type="ECO:0000256" key="4">
    <source>
        <dbReference type="ARBA" id="ARBA00023014"/>
    </source>
</evidence>
<keyword evidence="4" id="KW-0411">Iron-sulfur</keyword>
<accession>A0A7V3YI20</accession>
<comment type="caution">
    <text evidence="6">The sequence shown here is derived from an EMBL/GenBank/DDBJ whole genome shotgun (WGS) entry which is preliminary data.</text>
</comment>
<evidence type="ECO:0000256" key="3">
    <source>
        <dbReference type="ARBA" id="ARBA00023004"/>
    </source>
</evidence>
<dbReference type="GO" id="GO:0051539">
    <property type="term" value="F:4 iron, 4 sulfur cluster binding"/>
    <property type="evidence" value="ECO:0007669"/>
    <property type="project" value="UniProtKB-KW"/>
</dbReference>
<dbReference type="PANTHER" id="PTHR43687:SF1">
    <property type="entry name" value="FERREDOXIN III"/>
    <property type="match status" value="1"/>
</dbReference>
<name>A0A7V3YI20_9BACT</name>
<dbReference type="Gene3D" id="3.30.70.20">
    <property type="match status" value="1"/>
</dbReference>
<sequence>MSNNGSKKVVLRFPREVADRPIVCELALRFGLRFNILRASISPHREGIMVMELIGGRDRQEEGLAFLRERGVFVEPLSQDIRMVEERCYHCGTCVGLCPTGALSMERPSFLVRYDPAKCIACELCILACPTHAMEALL</sequence>
<evidence type="ECO:0000256" key="2">
    <source>
        <dbReference type="ARBA" id="ARBA00022723"/>
    </source>
</evidence>
<dbReference type="PROSITE" id="PS00198">
    <property type="entry name" value="4FE4S_FER_1"/>
    <property type="match status" value="1"/>
</dbReference>
<proteinExistence type="predicted"/>
<dbReference type="InterPro" id="IPR050572">
    <property type="entry name" value="Fe-S_Ferredoxin"/>
</dbReference>